<accession>A0ABQ3H3P0</accession>
<keyword evidence="5 6" id="KW-0472">Membrane</keyword>
<feature type="transmembrane region" description="Helical" evidence="6">
    <location>
        <begin position="114"/>
        <end position="135"/>
    </location>
</feature>
<dbReference type="PANTHER" id="PTHR42770:SF13">
    <property type="entry name" value="L-METHIONINE_BRANCHED-CHAIN AMINO ACID EXPORTER YJEH"/>
    <property type="match status" value="1"/>
</dbReference>
<comment type="caution">
    <text evidence="7">The sequence shown here is derived from an EMBL/GenBank/DDBJ whole genome shotgun (WGS) entry which is preliminary data.</text>
</comment>
<keyword evidence="4 6" id="KW-1133">Transmembrane helix</keyword>
<evidence type="ECO:0000313" key="7">
    <source>
        <dbReference type="EMBL" id="GHD68899.1"/>
    </source>
</evidence>
<gene>
    <name evidence="7" type="ORF">GCM10007350_34800</name>
</gene>
<evidence type="ECO:0000256" key="6">
    <source>
        <dbReference type="SAM" id="Phobius"/>
    </source>
</evidence>
<dbReference type="Pfam" id="PF13520">
    <property type="entry name" value="AA_permease_2"/>
    <property type="match status" value="1"/>
</dbReference>
<dbReference type="EMBL" id="BMYO01000011">
    <property type="protein sequence ID" value="GHD68899.1"/>
    <property type="molecule type" value="Genomic_DNA"/>
</dbReference>
<evidence type="ECO:0000256" key="4">
    <source>
        <dbReference type="ARBA" id="ARBA00022989"/>
    </source>
</evidence>
<dbReference type="PIRSF" id="PIRSF006060">
    <property type="entry name" value="AA_transporter"/>
    <property type="match status" value="1"/>
</dbReference>
<reference evidence="8" key="1">
    <citation type="journal article" date="2019" name="Int. J. Syst. Evol. Microbiol.">
        <title>The Global Catalogue of Microorganisms (GCM) 10K type strain sequencing project: providing services to taxonomists for standard genome sequencing and annotation.</title>
        <authorList>
            <consortium name="The Broad Institute Genomics Platform"/>
            <consortium name="The Broad Institute Genome Sequencing Center for Infectious Disease"/>
            <person name="Wu L."/>
            <person name="Ma J."/>
        </authorList>
    </citation>
    <scope>NUCLEOTIDE SEQUENCE [LARGE SCALE GENOMIC DNA]</scope>
    <source>
        <strain evidence="8">KCTC 23701</strain>
    </source>
</reference>
<evidence type="ECO:0000256" key="2">
    <source>
        <dbReference type="ARBA" id="ARBA00022475"/>
    </source>
</evidence>
<feature type="transmembrane region" description="Helical" evidence="6">
    <location>
        <begin position="341"/>
        <end position="362"/>
    </location>
</feature>
<protein>
    <submittedName>
        <fullName evidence="7">Amino acid permease</fullName>
    </submittedName>
</protein>
<feature type="transmembrane region" description="Helical" evidence="6">
    <location>
        <begin position="147"/>
        <end position="167"/>
    </location>
</feature>
<dbReference type="RefSeq" id="WP_189462233.1">
    <property type="nucleotide sequence ID" value="NZ_BMYO01000011.1"/>
</dbReference>
<feature type="transmembrane region" description="Helical" evidence="6">
    <location>
        <begin position="179"/>
        <end position="197"/>
    </location>
</feature>
<proteinExistence type="predicted"/>
<sequence>MSLLSTRHLTAYYVSSLVGSGILVIPAMAAEIAGPAALIAWLALVALSYPVALVFARISVAYPDSSGIVRFLGVCFPPVMARIAALLLLGTMILGNPVVGLAAARYFCHALGITSPWGLTLTAIAVMWGNVAFNLGGLRFGSRAQTAMLSLLVIVLIGVLVLALPASDPANLAPFAPNGLWAVGIAASVCFFSFLGWENVSTVATQVRTPETTFPRAIRLALVAVGGLYLGIAVVYALVVPASDIAGQYAVITDLLARSVGPRAGLAADLIGGVLLFVTSNVWVLAAGRLMSATARDGGLPAWLARTEGRGETPVPALWLLAGLYALVLLGLRLSGQNETAIIHLADLNFLLVYLFTFWAAWRHFPDAATRRRALAALLGTAVFVPFFVSGARWSALAIALVAGWAWWRQSVAIRVGSKA</sequence>
<feature type="transmembrane region" description="Helical" evidence="6">
    <location>
        <begin position="316"/>
        <end position="335"/>
    </location>
</feature>
<dbReference type="PANTHER" id="PTHR42770">
    <property type="entry name" value="AMINO ACID TRANSPORTER-RELATED"/>
    <property type="match status" value="1"/>
</dbReference>
<feature type="transmembrane region" description="Helical" evidence="6">
    <location>
        <begin position="68"/>
        <end position="94"/>
    </location>
</feature>
<keyword evidence="3 6" id="KW-0812">Transmembrane</keyword>
<dbReference type="InterPro" id="IPR002293">
    <property type="entry name" value="AA/rel_permease1"/>
</dbReference>
<dbReference type="InterPro" id="IPR050367">
    <property type="entry name" value="APC_superfamily"/>
</dbReference>
<organism evidence="7 8">
    <name type="scientific">Jeongeupia chitinilytica</name>
    <dbReference type="NCBI Taxonomy" id="1041641"/>
    <lineage>
        <taxon>Bacteria</taxon>
        <taxon>Pseudomonadati</taxon>
        <taxon>Pseudomonadota</taxon>
        <taxon>Betaproteobacteria</taxon>
        <taxon>Neisseriales</taxon>
        <taxon>Chitinibacteraceae</taxon>
        <taxon>Jeongeupia</taxon>
    </lineage>
</organism>
<evidence type="ECO:0000256" key="3">
    <source>
        <dbReference type="ARBA" id="ARBA00022692"/>
    </source>
</evidence>
<feature type="transmembrane region" description="Helical" evidence="6">
    <location>
        <begin position="12"/>
        <end position="30"/>
    </location>
</feature>
<comment type="subcellular location">
    <subcellularLocation>
        <location evidence="1">Cell membrane</location>
        <topology evidence="1">Multi-pass membrane protein</topology>
    </subcellularLocation>
</comment>
<keyword evidence="8" id="KW-1185">Reference proteome</keyword>
<feature type="transmembrane region" description="Helical" evidence="6">
    <location>
        <begin position="36"/>
        <end position="56"/>
    </location>
</feature>
<dbReference type="Gene3D" id="1.20.1740.10">
    <property type="entry name" value="Amino acid/polyamine transporter I"/>
    <property type="match status" value="1"/>
</dbReference>
<name>A0ABQ3H3P0_9NEIS</name>
<evidence type="ECO:0000256" key="5">
    <source>
        <dbReference type="ARBA" id="ARBA00023136"/>
    </source>
</evidence>
<feature type="transmembrane region" description="Helical" evidence="6">
    <location>
        <begin position="264"/>
        <end position="286"/>
    </location>
</feature>
<dbReference type="Proteomes" id="UP000604737">
    <property type="component" value="Unassembled WGS sequence"/>
</dbReference>
<evidence type="ECO:0000256" key="1">
    <source>
        <dbReference type="ARBA" id="ARBA00004651"/>
    </source>
</evidence>
<evidence type="ECO:0000313" key="8">
    <source>
        <dbReference type="Proteomes" id="UP000604737"/>
    </source>
</evidence>
<feature type="transmembrane region" description="Helical" evidence="6">
    <location>
        <begin position="374"/>
        <end position="407"/>
    </location>
</feature>
<keyword evidence="2" id="KW-1003">Cell membrane</keyword>
<feature type="transmembrane region" description="Helical" evidence="6">
    <location>
        <begin position="218"/>
        <end position="239"/>
    </location>
</feature>